<protein>
    <submittedName>
        <fullName evidence="2">Uncharacterized protein</fullName>
    </submittedName>
</protein>
<keyword evidence="3" id="KW-1185">Reference proteome</keyword>
<evidence type="ECO:0000313" key="2">
    <source>
        <dbReference type="EMBL" id="CAD72262.1"/>
    </source>
</evidence>
<dbReference type="HOGENOM" id="CLU_2919698_0_0_0"/>
<dbReference type="InParanoid" id="Q7UWV0"/>
<dbReference type="EnsemblBacteria" id="CAD72262">
    <property type="protein sequence ID" value="CAD72262"/>
    <property type="gene ID" value="RB1775"/>
</dbReference>
<evidence type="ECO:0000313" key="3">
    <source>
        <dbReference type="Proteomes" id="UP000001025"/>
    </source>
</evidence>
<proteinExistence type="predicted"/>
<dbReference type="KEGG" id="rba:RB1775"/>
<reference evidence="2 3" key="1">
    <citation type="journal article" date="2003" name="Proc. Natl. Acad. Sci. U.S.A.">
        <title>Complete genome sequence of the marine planctomycete Pirellula sp. strain 1.</title>
        <authorList>
            <person name="Gloeckner F.O."/>
            <person name="Kube M."/>
            <person name="Bauer M."/>
            <person name="Teeling H."/>
            <person name="Lombardot T."/>
            <person name="Ludwig W."/>
            <person name="Gade D."/>
            <person name="Beck A."/>
            <person name="Borzym K."/>
            <person name="Heitmann K."/>
            <person name="Rabus R."/>
            <person name="Schlesner H."/>
            <person name="Amann R."/>
            <person name="Reinhardt R."/>
        </authorList>
    </citation>
    <scope>NUCLEOTIDE SEQUENCE [LARGE SCALE GENOMIC DNA]</scope>
    <source>
        <strain evidence="3">DSM 10527 / NCIMB 13988 / SH1</strain>
    </source>
</reference>
<evidence type="ECO:0000256" key="1">
    <source>
        <dbReference type="SAM" id="MobiDB-lite"/>
    </source>
</evidence>
<dbReference type="STRING" id="243090.RB1775"/>
<dbReference type="EMBL" id="BX294135">
    <property type="protein sequence ID" value="CAD72262.1"/>
    <property type="molecule type" value="Genomic_DNA"/>
</dbReference>
<dbReference type="AlphaFoldDB" id="Q7UWV0"/>
<feature type="region of interest" description="Disordered" evidence="1">
    <location>
        <begin position="1"/>
        <end position="21"/>
    </location>
</feature>
<dbReference type="Proteomes" id="UP000001025">
    <property type="component" value="Chromosome"/>
</dbReference>
<name>Q7UWV0_RHOBA</name>
<sequence length="61" mass="6926">MKTPFHKEGNDTSTQRERPKEMLQNWRRIMRSANPRPIAMSHLLIMSAALEASISAICSSV</sequence>
<accession>Q7UWV0</accession>
<organism evidence="2 3">
    <name type="scientific">Rhodopirellula baltica (strain DSM 10527 / NCIMB 13988 / SH1)</name>
    <dbReference type="NCBI Taxonomy" id="243090"/>
    <lineage>
        <taxon>Bacteria</taxon>
        <taxon>Pseudomonadati</taxon>
        <taxon>Planctomycetota</taxon>
        <taxon>Planctomycetia</taxon>
        <taxon>Pirellulales</taxon>
        <taxon>Pirellulaceae</taxon>
        <taxon>Rhodopirellula</taxon>
    </lineage>
</organism>
<gene>
    <name evidence="2" type="ordered locus">RB1775</name>
</gene>